<keyword evidence="9" id="KW-0378">Hydrolase</keyword>
<comment type="catalytic activity">
    <reaction evidence="14">
        <text>CDP-choline + H2O = phosphocholine + CMP + 2 H(+)</text>
        <dbReference type="Rhea" id="RHEA:32487"/>
        <dbReference type="ChEBI" id="CHEBI:15377"/>
        <dbReference type="ChEBI" id="CHEBI:15378"/>
        <dbReference type="ChEBI" id="CHEBI:58779"/>
        <dbReference type="ChEBI" id="CHEBI:60377"/>
        <dbReference type="ChEBI" id="CHEBI:295975"/>
        <dbReference type="EC" id="3.6.1.53"/>
    </reaction>
</comment>
<evidence type="ECO:0000313" key="19">
    <source>
        <dbReference type="Proteomes" id="UP001174677"/>
    </source>
</evidence>
<comment type="catalytic activity">
    <reaction evidence="13">
        <text>CDP-glycerol + H2O = sn-glycerol 3-phosphate + CMP + 2 H(+)</text>
        <dbReference type="Rhea" id="RHEA:21692"/>
        <dbReference type="ChEBI" id="CHEBI:15377"/>
        <dbReference type="ChEBI" id="CHEBI:15378"/>
        <dbReference type="ChEBI" id="CHEBI:57597"/>
        <dbReference type="ChEBI" id="CHEBI:58311"/>
        <dbReference type="ChEBI" id="CHEBI:60377"/>
        <dbReference type="EC" id="3.6.1.16"/>
    </reaction>
</comment>
<organism evidence="18 19">
    <name type="scientific">Hevea brasiliensis</name>
    <name type="common">Para rubber tree</name>
    <name type="synonym">Siphonia brasiliensis</name>
    <dbReference type="NCBI Taxonomy" id="3981"/>
    <lineage>
        <taxon>Eukaryota</taxon>
        <taxon>Viridiplantae</taxon>
        <taxon>Streptophyta</taxon>
        <taxon>Embryophyta</taxon>
        <taxon>Tracheophyta</taxon>
        <taxon>Spermatophyta</taxon>
        <taxon>Magnoliopsida</taxon>
        <taxon>eudicotyledons</taxon>
        <taxon>Gunneridae</taxon>
        <taxon>Pentapetalae</taxon>
        <taxon>rosids</taxon>
        <taxon>fabids</taxon>
        <taxon>Malpighiales</taxon>
        <taxon>Euphorbiaceae</taxon>
        <taxon>Crotonoideae</taxon>
        <taxon>Micrandreae</taxon>
        <taxon>Hevea</taxon>
    </lineage>
</organism>
<evidence type="ECO:0000256" key="11">
    <source>
        <dbReference type="ARBA" id="ARBA00030848"/>
    </source>
</evidence>
<reference evidence="18" key="1">
    <citation type="journal article" date="2023" name="Plant Biotechnol. J.">
        <title>Chromosome-level wild Hevea brasiliensis genome provides new tools for genomic-assisted breeding and valuable loci to elevate rubber yield.</title>
        <authorList>
            <person name="Cheng H."/>
            <person name="Song X."/>
            <person name="Hu Y."/>
            <person name="Wu T."/>
            <person name="Yang Q."/>
            <person name="An Z."/>
            <person name="Feng S."/>
            <person name="Deng Z."/>
            <person name="Wu W."/>
            <person name="Zeng X."/>
            <person name="Tu M."/>
            <person name="Wang X."/>
            <person name="Huang H."/>
        </authorList>
    </citation>
    <scope>NUCLEOTIDE SEQUENCE</scope>
    <source>
        <strain evidence="18">MT/VB/25A 57/8</strain>
    </source>
</reference>
<comment type="cofactor">
    <cofactor evidence="1">
        <name>Mg(2+)</name>
        <dbReference type="ChEBI" id="CHEBI:18420"/>
    </cofactor>
</comment>
<dbReference type="InterPro" id="IPR004843">
    <property type="entry name" value="Calcineurin-like_PHP"/>
</dbReference>
<dbReference type="PANTHER" id="PTHR16509:SF1">
    <property type="entry name" value="MANGANESE-DEPENDENT ADP-RIBOSE_CDP-ALCOHOL DIPHOSPHATASE"/>
    <property type="match status" value="1"/>
</dbReference>
<evidence type="ECO:0000256" key="8">
    <source>
        <dbReference type="ARBA" id="ARBA00022723"/>
    </source>
</evidence>
<keyword evidence="8" id="KW-0479">Metal-binding</keyword>
<evidence type="ECO:0000256" key="3">
    <source>
        <dbReference type="ARBA" id="ARBA00011245"/>
    </source>
</evidence>
<sequence length="353" mass="39585">MQAGLNQSCNSVVAASRLHQNSTDRFTALQKQSMGSTSGLASEQEKQPLFSFGVISDVQYADIPDGYSFLGVPRYYQHSIQVLQRAVQKWNNHGMLKFVINFGDIVDGKCPRDESLNAVKKVTNEFGKFNGPIYHMIGNHCLYNLPREKLLPILEISSPDGNAYYDFSPASEYRIIVLDGYDISAIGWPQDNPKTLEALEFLRSKNPNSEKNSPEGLLGLERRFLMFNGAVGREQMEWLDGVLQDAIKLKQKVVVCCHLPLDPGVSSPEALLWNYDEVMNVIHQYNCVKVCLSGHDHKGGYSIDSHGIHHKSFEAALECPPGTDSFGYIEVYDNRLMLFGTDRMESTDMSFSP</sequence>
<dbReference type="EC" id="3.6.1.16" evidence="4"/>
<dbReference type="InterPro" id="IPR041869">
    <property type="entry name" value="MPP_ADPRM"/>
</dbReference>
<dbReference type="SUPFAM" id="SSF56300">
    <property type="entry name" value="Metallo-dependent phosphatases"/>
    <property type="match status" value="1"/>
</dbReference>
<comment type="caution">
    <text evidence="18">The sequence shown here is derived from an EMBL/GenBank/DDBJ whole genome shotgun (WGS) entry which is preliminary data.</text>
</comment>
<evidence type="ECO:0000256" key="15">
    <source>
        <dbReference type="ARBA" id="ARBA00047894"/>
    </source>
</evidence>
<proteinExistence type="inferred from homology"/>
<evidence type="ECO:0000256" key="14">
    <source>
        <dbReference type="ARBA" id="ARBA00047636"/>
    </source>
</evidence>
<evidence type="ECO:0000256" key="13">
    <source>
        <dbReference type="ARBA" id="ARBA00047486"/>
    </source>
</evidence>
<comment type="subunit">
    <text evidence="3">Monomer.</text>
</comment>
<gene>
    <name evidence="18" type="ORF">P3X46_023443</name>
</gene>
<dbReference type="EC" id="3.6.1.13" evidence="5"/>
<accession>A0ABQ9LES2</accession>
<evidence type="ECO:0000256" key="16">
    <source>
        <dbReference type="ARBA" id="ARBA00049546"/>
    </source>
</evidence>
<evidence type="ECO:0000256" key="5">
    <source>
        <dbReference type="ARBA" id="ARBA00012453"/>
    </source>
</evidence>
<dbReference type="InterPro" id="IPR029052">
    <property type="entry name" value="Metallo-depent_PP-like"/>
</dbReference>
<keyword evidence="19" id="KW-1185">Reference proteome</keyword>
<evidence type="ECO:0000256" key="6">
    <source>
        <dbReference type="ARBA" id="ARBA00012529"/>
    </source>
</evidence>
<dbReference type="Gene3D" id="3.60.21.10">
    <property type="match status" value="1"/>
</dbReference>
<comment type="similarity">
    <text evidence="2">Belongs to the ADPRibase-Mn family.</text>
</comment>
<name>A0ABQ9LES2_HEVBR</name>
<evidence type="ECO:0000256" key="10">
    <source>
        <dbReference type="ARBA" id="ARBA00022833"/>
    </source>
</evidence>
<dbReference type="CDD" id="cd07396">
    <property type="entry name" value="MPP_Nbla03831"/>
    <property type="match status" value="1"/>
</dbReference>
<evidence type="ECO:0000256" key="7">
    <source>
        <dbReference type="ARBA" id="ARBA00016378"/>
    </source>
</evidence>
<dbReference type="EMBL" id="JARPOI010000013">
    <property type="protein sequence ID" value="KAJ9163813.1"/>
    <property type="molecule type" value="Genomic_DNA"/>
</dbReference>
<evidence type="ECO:0000259" key="17">
    <source>
        <dbReference type="Pfam" id="PF00149"/>
    </source>
</evidence>
<dbReference type="Proteomes" id="UP001174677">
    <property type="component" value="Chromosome 13"/>
</dbReference>
<dbReference type="PANTHER" id="PTHR16509">
    <property type="match status" value="1"/>
</dbReference>
<comment type="catalytic activity">
    <reaction evidence="16">
        <text>ADP-D-ribose + H2O = D-ribose 5-phosphate + AMP + 2 H(+)</text>
        <dbReference type="Rhea" id="RHEA:10412"/>
        <dbReference type="ChEBI" id="CHEBI:15377"/>
        <dbReference type="ChEBI" id="CHEBI:15378"/>
        <dbReference type="ChEBI" id="CHEBI:57967"/>
        <dbReference type="ChEBI" id="CHEBI:78346"/>
        <dbReference type="ChEBI" id="CHEBI:456215"/>
        <dbReference type="EC" id="3.6.1.13"/>
    </reaction>
</comment>
<evidence type="ECO:0000256" key="4">
    <source>
        <dbReference type="ARBA" id="ARBA00012443"/>
    </source>
</evidence>
<dbReference type="EC" id="3.6.1.53" evidence="6"/>
<evidence type="ECO:0000313" key="18">
    <source>
        <dbReference type="EMBL" id="KAJ9163813.1"/>
    </source>
</evidence>
<evidence type="ECO:0000256" key="2">
    <source>
        <dbReference type="ARBA" id="ARBA00006362"/>
    </source>
</evidence>
<evidence type="ECO:0000256" key="1">
    <source>
        <dbReference type="ARBA" id="ARBA00001946"/>
    </source>
</evidence>
<feature type="domain" description="Calcineurin-like phosphoesterase" evidence="17">
    <location>
        <begin position="51"/>
        <end position="298"/>
    </location>
</feature>
<protein>
    <recommendedName>
        <fullName evidence="7">Manganese-dependent ADP-ribose/CDP-alcohol diphosphatase</fullName>
        <ecNumber evidence="5">3.6.1.13</ecNumber>
        <ecNumber evidence="4">3.6.1.16</ecNumber>
        <ecNumber evidence="6">3.6.1.53</ecNumber>
    </recommendedName>
    <alternativeName>
        <fullName evidence="12">ADPRibase-Mn</fullName>
    </alternativeName>
    <alternativeName>
        <fullName evidence="11">CDP-choline phosphohydrolase</fullName>
    </alternativeName>
</protein>
<keyword evidence="10" id="KW-0862">Zinc</keyword>
<evidence type="ECO:0000256" key="9">
    <source>
        <dbReference type="ARBA" id="ARBA00022801"/>
    </source>
</evidence>
<comment type="catalytic activity">
    <reaction evidence="15">
        <text>ADP-D-ribose + H2O = D-ribose 5-phosphate + AMP + 2 H(+)</text>
        <dbReference type="Rhea" id="RHEA:10412"/>
        <dbReference type="ChEBI" id="CHEBI:15377"/>
        <dbReference type="ChEBI" id="CHEBI:15378"/>
        <dbReference type="ChEBI" id="CHEBI:57967"/>
        <dbReference type="ChEBI" id="CHEBI:78346"/>
        <dbReference type="ChEBI" id="CHEBI:456215"/>
        <dbReference type="EC" id="3.6.1.53"/>
    </reaction>
</comment>
<evidence type="ECO:0000256" key="12">
    <source>
        <dbReference type="ARBA" id="ARBA00032579"/>
    </source>
</evidence>
<dbReference type="Pfam" id="PF00149">
    <property type="entry name" value="Metallophos"/>
    <property type="match status" value="1"/>
</dbReference>